<protein>
    <submittedName>
        <fullName evidence="4">GM15044</fullName>
    </submittedName>
</protein>
<dbReference type="SMART" id="SM00875">
    <property type="entry name" value="BACK"/>
    <property type="match status" value="1"/>
</dbReference>
<keyword evidence="5" id="KW-1185">Reference proteome</keyword>
<dbReference type="SMR" id="B4ILW3"/>
<dbReference type="AlphaFoldDB" id="B4ILW3"/>
<dbReference type="InterPro" id="IPR011333">
    <property type="entry name" value="SKP1/BTB/POZ_sf"/>
</dbReference>
<feature type="domain" description="BTB" evidence="3">
    <location>
        <begin position="55"/>
        <end position="123"/>
    </location>
</feature>
<keyword evidence="1" id="KW-0880">Kelch repeat</keyword>
<dbReference type="EMBL" id="CH480893">
    <property type="protein sequence ID" value="EDW55450.1"/>
    <property type="molecule type" value="Genomic_DNA"/>
</dbReference>
<dbReference type="InterPro" id="IPR011705">
    <property type="entry name" value="BACK"/>
</dbReference>
<organism evidence="5">
    <name type="scientific">Drosophila sechellia</name>
    <name type="common">Fruit fly</name>
    <dbReference type="NCBI Taxonomy" id="7238"/>
    <lineage>
        <taxon>Eukaryota</taxon>
        <taxon>Metazoa</taxon>
        <taxon>Ecdysozoa</taxon>
        <taxon>Arthropoda</taxon>
        <taxon>Hexapoda</taxon>
        <taxon>Insecta</taxon>
        <taxon>Pterygota</taxon>
        <taxon>Neoptera</taxon>
        <taxon>Endopterygota</taxon>
        <taxon>Diptera</taxon>
        <taxon>Brachycera</taxon>
        <taxon>Muscomorpha</taxon>
        <taxon>Ephydroidea</taxon>
        <taxon>Drosophilidae</taxon>
        <taxon>Drosophila</taxon>
        <taxon>Sophophora</taxon>
    </lineage>
</organism>
<accession>B4ILW3</accession>
<dbReference type="SUPFAM" id="SSF54695">
    <property type="entry name" value="POZ domain"/>
    <property type="match status" value="1"/>
</dbReference>
<dbReference type="PANTHER" id="PTHR45632:SF3">
    <property type="entry name" value="KELCH-LIKE PROTEIN 32"/>
    <property type="match status" value="1"/>
</dbReference>
<dbReference type="PhylomeDB" id="B4ILW3"/>
<dbReference type="STRING" id="7238.B4ILW3"/>
<gene>
    <name evidence="4" type="primary">Dsec\GM15044</name>
    <name evidence="4" type="ORF">Dsec_GM15044</name>
</gene>
<dbReference type="InterPro" id="IPR000210">
    <property type="entry name" value="BTB/POZ_dom"/>
</dbReference>
<evidence type="ECO:0000256" key="1">
    <source>
        <dbReference type="ARBA" id="ARBA00022441"/>
    </source>
</evidence>
<proteinExistence type="predicted"/>
<dbReference type="OMA" id="ATENTMD"/>
<sequence length="193" mass="22436">MDSLQLKADGNNLEDKTLGIGRKTILKAHTKSLAPIVSDEALNTLNELREQNLLCDAQISVGEDVFNVHRAIMCSCSSYFRFRFLEDLHLKARNYTLRYFTEVANRNIDILDMSAEDFYSIISDDELNTREEDHVWKLCVKWIDRNPESRKRHVAHLMTGVRLGLMTPKASRPGEMTTLEHHERFGWSRRYHA</sequence>
<dbReference type="Pfam" id="PF07707">
    <property type="entry name" value="BACK"/>
    <property type="match status" value="1"/>
</dbReference>
<keyword evidence="2" id="KW-0677">Repeat</keyword>
<dbReference type="Gene3D" id="1.25.40.420">
    <property type="match status" value="1"/>
</dbReference>
<dbReference type="PANTHER" id="PTHR45632">
    <property type="entry name" value="LD33804P"/>
    <property type="match status" value="1"/>
</dbReference>
<dbReference type="HOGENOM" id="CLU_1410198_0_0_1"/>
<dbReference type="PROSITE" id="PS50097">
    <property type="entry name" value="BTB"/>
    <property type="match status" value="1"/>
</dbReference>
<evidence type="ECO:0000313" key="5">
    <source>
        <dbReference type="Proteomes" id="UP000001292"/>
    </source>
</evidence>
<reference evidence="4 5" key="1">
    <citation type="journal article" date="2007" name="Nature">
        <title>Evolution of genes and genomes on the Drosophila phylogeny.</title>
        <authorList>
            <consortium name="Drosophila 12 Genomes Consortium"/>
            <person name="Clark A.G."/>
            <person name="Eisen M.B."/>
            <person name="Smith D.R."/>
            <person name="Bergman C.M."/>
            <person name="Oliver B."/>
            <person name="Markow T.A."/>
            <person name="Kaufman T.C."/>
            <person name="Kellis M."/>
            <person name="Gelbart W."/>
            <person name="Iyer V.N."/>
            <person name="Pollard D.A."/>
            <person name="Sackton T.B."/>
            <person name="Larracuente A.M."/>
            <person name="Singh N.D."/>
            <person name="Abad J.P."/>
            <person name="Abt D.N."/>
            <person name="Adryan B."/>
            <person name="Aguade M."/>
            <person name="Akashi H."/>
            <person name="Anderson W.W."/>
            <person name="Aquadro C.F."/>
            <person name="Ardell D.H."/>
            <person name="Arguello R."/>
            <person name="Artieri C.G."/>
            <person name="Barbash D.A."/>
            <person name="Barker D."/>
            <person name="Barsanti P."/>
            <person name="Batterham P."/>
            <person name="Batzoglou S."/>
            <person name="Begun D."/>
            <person name="Bhutkar A."/>
            <person name="Blanco E."/>
            <person name="Bosak S.A."/>
            <person name="Bradley R.K."/>
            <person name="Brand A.D."/>
            <person name="Brent M.R."/>
            <person name="Brooks A.N."/>
            <person name="Brown R.H."/>
            <person name="Butlin R.K."/>
            <person name="Caggese C."/>
            <person name="Calvi B.R."/>
            <person name="Bernardo de Carvalho A."/>
            <person name="Caspi A."/>
            <person name="Castrezana S."/>
            <person name="Celniker S.E."/>
            <person name="Chang J.L."/>
            <person name="Chapple C."/>
            <person name="Chatterji S."/>
            <person name="Chinwalla A."/>
            <person name="Civetta A."/>
            <person name="Clifton S.W."/>
            <person name="Comeron J.M."/>
            <person name="Costello J.C."/>
            <person name="Coyne J.A."/>
            <person name="Daub J."/>
            <person name="David R.G."/>
            <person name="Delcher A.L."/>
            <person name="Delehaunty K."/>
            <person name="Do C.B."/>
            <person name="Ebling H."/>
            <person name="Edwards K."/>
            <person name="Eickbush T."/>
            <person name="Evans J.D."/>
            <person name="Filipski A."/>
            <person name="Findeiss S."/>
            <person name="Freyhult E."/>
            <person name="Fulton L."/>
            <person name="Fulton R."/>
            <person name="Garcia A.C."/>
            <person name="Gardiner A."/>
            <person name="Garfield D.A."/>
            <person name="Garvin B.E."/>
            <person name="Gibson G."/>
            <person name="Gilbert D."/>
            <person name="Gnerre S."/>
            <person name="Godfrey J."/>
            <person name="Good R."/>
            <person name="Gotea V."/>
            <person name="Gravely B."/>
            <person name="Greenberg A.J."/>
            <person name="Griffiths-Jones S."/>
            <person name="Gross S."/>
            <person name="Guigo R."/>
            <person name="Gustafson E.A."/>
            <person name="Haerty W."/>
            <person name="Hahn M.W."/>
            <person name="Halligan D.L."/>
            <person name="Halpern A.L."/>
            <person name="Halter G.M."/>
            <person name="Han M.V."/>
            <person name="Heger A."/>
            <person name="Hillier L."/>
            <person name="Hinrichs A.S."/>
            <person name="Holmes I."/>
            <person name="Hoskins R.A."/>
            <person name="Hubisz M.J."/>
            <person name="Hultmark D."/>
            <person name="Huntley M.A."/>
            <person name="Jaffe D.B."/>
            <person name="Jagadeeshan S."/>
            <person name="Jeck W.R."/>
            <person name="Johnson J."/>
            <person name="Jones C.D."/>
            <person name="Jordan W.C."/>
            <person name="Karpen G.H."/>
            <person name="Kataoka E."/>
            <person name="Keightley P.D."/>
            <person name="Kheradpour P."/>
            <person name="Kirkness E.F."/>
            <person name="Koerich L.B."/>
            <person name="Kristiansen K."/>
            <person name="Kudrna D."/>
            <person name="Kulathinal R.J."/>
            <person name="Kumar S."/>
            <person name="Kwok R."/>
            <person name="Lander E."/>
            <person name="Langley C.H."/>
            <person name="Lapoint R."/>
            <person name="Lazzaro B.P."/>
            <person name="Lee S.J."/>
            <person name="Levesque L."/>
            <person name="Li R."/>
            <person name="Lin C.F."/>
            <person name="Lin M.F."/>
            <person name="Lindblad-Toh K."/>
            <person name="Llopart A."/>
            <person name="Long M."/>
            <person name="Low L."/>
            <person name="Lozovsky E."/>
            <person name="Lu J."/>
            <person name="Luo M."/>
            <person name="Machado C.A."/>
            <person name="Makalowski W."/>
            <person name="Marzo M."/>
            <person name="Matsuda M."/>
            <person name="Matzkin L."/>
            <person name="McAllister B."/>
            <person name="McBride C.S."/>
            <person name="McKernan B."/>
            <person name="McKernan K."/>
            <person name="Mendez-Lago M."/>
            <person name="Minx P."/>
            <person name="Mollenhauer M.U."/>
            <person name="Montooth K."/>
            <person name="Mount S.M."/>
            <person name="Mu X."/>
            <person name="Myers E."/>
            <person name="Negre B."/>
            <person name="Newfeld S."/>
            <person name="Nielsen R."/>
            <person name="Noor M.A."/>
            <person name="O'Grady P."/>
            <person name="Pachter L."/>
            <person name="Papaceit M."/>
            <person name="Parisi M.J."/>
            <person name="Parisi M."/>
            <person name="Parts L."/>
            <person name="Pedersen J.S."/>
            <person name="Pesole G."/>
            <person name="Phillippy A.M."/>
            <person name="Ponting C.P."/>
            <person name="Pop M."/>
            <person name="Porcelli D."/>
            <person name="Powell J.R."/>
            <person name="Prohaska S."/>
            <person name="Pruitt K."/>
            <person name="Puig M."/>
            <person name="Quesneville H."/>
            <person name="Ram K.R."/>
            <person name="Rand D."/>
            <person name="Rasmussen M.D."/>
            <person name="Reed L.K."/>
            <person name="Reenan R."/>
            <person name="Reily A."/>
            <person name="Remington K.A."/>
            <person name="Rieger T.T."/>
            <person name="Ritchie M.G."/>
            <person name="Robin C."/>
            <person name="Rogers Y.H."/>
            <person name="Rohde C."/>
            <person name="Rozas J."/>
            <person name="Rubenfield M.J."/>
            <person name="Ruiz A."/>
            <person name="Russo S."/>
            <person name="Salzberg S.L."/>
            <person name="Sanchez-Gracia A."/>
            <person name="Saranga D.J."/>
            <person name="Sato H."/>
            <person name="Schaeffer S.W."/>
            <person name="Schatz M.C."/>
            <person name="Schlenke T."/>
            <person name="Schwartz R."/>
            <person name="Segarra C."/>
            <person name="Singh R.S."/>
            <person name="Sirot L."/>
            <person name="Sirota M."/>
            <person name="Sisneros N.B."/>
            <person name="Smith C.D."/>
            <person name="Smith T.F."/>
            <person name="Spieth J."/>
            <person name="Stage D.E."/>
            <person name="Stark A."/>
            <person name="Stephan W."/>
            <person name="Strausberg R.L."/>
            <person name="Strempel S."/>
            <person name="Sturgill D."/>
            <person name="Sutton G."/>
            <person name="Sutton G.G."/>
            <person name="Tao W."/>
            <person name="Teichmann S."/>
            <person name="Tobari Y.N."/>
            <person name="Tomimura Y."/>
            <person name="Tsolas J.M."/>
            <person name="Valente V.L."/>
            <person name="Venter E."/>
            <person name="Venter J.C."/>
            <person name="Vicario S."/>
            <person name="Vieira F.G."/>
            <person name="Vilella A.J."/>
            <person name="Villasante A."/>
            <person name="Walenz B."/>
            <person name="Wang J."/>
            <person name="Wasserman M."/>
            <person name="Watts T."/>
            <person name="Wilson D."/>
            <person name="Wilson R.K."/>
            <person name="Wing R.A."/>
            <person name="Wolfner M.F."/>
            <person name="Wong A."/>
            <person name="Wong G.K."/>
            <person name="Wu C.I."/>
            <person name="Wu G."/>
            <person name="Yamamoto D."/>
            <person name="Yang H.P."/>
            <person name="Yang S.P."/>
            <person name="Yorke J.A."/>
            <person name="Yoshida K."/>
            <person name="Zdobnov E."/>
            <person name="Zhang P."/>
            <person name="Zhang Y."/>
            <person name="Zimin A.V."/>
            <person name="Baldwin J."/>
            <person name="Abdouelleil A."/>
            <person name="Abdulkadir J."/>
            <person name="Abebe A."/>
            <person name="Abera B."/>
            <person name="Abreu J."/>
            <person name="Acer S.C."/>
            <person name="Aftuck L."/>
            <person name="Alexander A."/>
            <person name="An P."/>
            <person name="Anderson E."/>
            <person name="Anderson S."/>
            <person name="Arachi H."/>
            <person name="Azer M."/>
            <person name="Bachantsang P."/>
            <person name="Barry A."/>
            <person name="Bayul T."/>
            <person name="Berlin A."/>
            <person name="Bessette D."/>
            <person name="Bloom T."/>
            <person name="Blye J."/>
            <person name="Boguslavskiy L."/>
            <person name="Bonnet C."/>
            <person name="Boukhgalter B."/>
            <person name="Bourzgui I."/>
            <person name="Brown A."/>
            <person name="Cahill P."/>
            <person name="Channer S."/>
            <person name="Cheshatsang Y."/>
            <person name="Chuda L."/>
            <person name="Citroen M."/>
            <person name="Collymore A."/>
            <person name="Cooke P."/>
            <person name="Costello M."/>
            <person name="D'Aco K."/>
            <person name="Daza R."/>
            <person name="De Haan G."/>
            <person name="DeGray S."/>
            <person name="DeMaso C."/>
            <person name="Dhargay N."/>
            <person name="Dooley K."/>
            <person name="Dooley E."/>
            <person name="Doricent M."/>
            <person name="Dorje P."/>
            <person name="Dorjee K."/>
            <person name="Dupes A."/>
            <person name="Elong R."/>
            <person name="Falk J."/>
            <person name="Farina A."/>
            <person name="Faro S."/>
            <person name="Ferguson D."/>
            <person name="Fisher S."/>
            <person name="Foley C.D."/>
            <person name="Franke A."/>
            <person name="Friedrich D."/>
            <person name="Gadbois L."/>
            <person name="Gearin G."/>
            <person name="Gearin C.R."/>
            <person name="Giannoukos G."/>
            <person name="Goode T."/>
            <person name="Graham J."/>
            <person name="Grandbois E."/>
            <person name="Grewal S."/>
            <person name="Gyaltsen K."/>
            <person name="Hafez N."/>
            <person name="Hagos B."/>
            <person name="Hall J."/>
            <person name="Henson C."/>
            <person name="Hollinger A."/>
            <person name="Honan T."/>
            <person name="Huard M.D."/>
            <person name="Hughes L."/>
            <person name="Hurhula B."/>
            <person name="Husby M.E."/>
            <person name="Kamat A."/>
            <person name="Kanga B."/>
            <person name="Kashin S."/>
            <person name="Khazanovich D."/>
            <person name="Kisner P."/>
            <person name="Lance K."/>
            <person name="Lara M."/>
            <person name="Lee W."/>
            <person name="Lennon N."/>
            <person name="Letendre F."/>
            <person name="LeVine R."/>
            <person name="Lipovsky A."/>
            <person name="Liu X."/>
            <person name="Liu J."/>
            <person name="Liu S."/>
            <person name="Lokyitsang T."/>
            <person name="Lokyitsang Y."/>
            <person name="Lubonja R."/>
            <person name="Lui A."/>
            <person name="MacDonald P."/>
            <person name="Magnisalis V."/>
            <person name="Maru K."/>
            <person name="Matthews C."/>
            <person name="McCusker W."/>
            <person name="McDonough S."/>
            <person name="Mehta T."/>
            <person name="Meldrim J."/>
            <person name="Meneus L."/>
            <person name="Mihai O."/>
            <person name="Mihalev A."/>
            <person name="Mihova T."/>
            <person name="Mittelman R."/>
            <person name="Mlenga V."/>
            <person name="Montmayeur A."/>
            <person name="Mulrain L."/>
            <person name="Navidi A."/>
            <person name="Naylor J."/>
            <person name="Negash T."/>
            <person name="Nguyen T."/>
            <person name="Nguyen N."/>
            <person name="Nicol R."/>
            <person name="Norbu C."/>
            <person name="Norbu N."/>
            <person name="Novod N."/>
            <person name="O'Neill B."/>
            <person name="Osman S."/>
            <person name="Markiewicz E."/>
            <person name="Oyono O.L."/>
            <person name="Patti C."/>
            <person name="Phunkhang P."/>
            <person name="Pierre F."/>
            <person name="Priest M."/>
            <person name="Raghuraman S."/>
            <person name="Rege F."/>
            <person name="Reyes R."/>
            <person name="Rise C."/>
            <person name="Rogov P."/>
            <person name="Ross K."/>
            <person name="Ryan E."/>
            <person name="Settipalli S."/>
            <person name="Shea T."/>
            <person name="Sherpa N."/>
            <person name="Shi L."/>
            <person name="Shih D."/>
            <person name="Sparrow T."/>
            <person name="Spaulding J."/>
            <person name="Stalker J."/>
            <person name="Stange-Thomann N."/>
            <person name="Stavropoulos S."/>
            <person name="Stone C."/>
            <person name="Strader C."/>
            <person name="Tesfaye S."/>
            <person name="Thomson T."/>
            <person name="Thoulutsang Y."/>
            <person name="Thoulutsang D."/>
            <person name="Topham K."/>
            <person name="Topping I."/>
            <person name="Tsamla T."/>
            <person name="Vassiliev H."/>
            <person name="Vo A."/>
            <person name="Wangchuk T."/>
            <person name="Wangdi T."/>
            <person name="Weiand M."/>
            <person name="Wilkinson J."/>
            <person name="Wilson A."/>
            <person name="Yadav S."/>
            <person name="Young G."/>
            <person name="Yu Q."/>
            <person name="Zembek L."/>
            <person name="Zhong D."/>
            <person name="Zimmer A."/>
            <person name="Zwirko Z."/>
            <person name="Jaffe D.B."/>
            <person name="Alvarez P."/>
            <person name="Brockman W."/>
            <person name="Butler J."/>
            <person name="Chin C."/>
            <person name="Gnerre S."/>
            <person name="Grabherr M."/>
            <person name="Kleber M."/>
            <person name="Mauceli E."/>
            <person name="MacCallum I."/>
        </authorList>
    </citation>
    <scope>NUCLEOTIDE SEQUENCE [LARGE SCALE GENOMIC DNA]</scope>
    <source>
        <strain evidence="5">Rob3c / Tucson 14021-0248.25</strain>
    </source>
</reference>
<evidence type="ECO:0000259" key="3">
    <source>
        <dbReference type="PROSITE" id="PS50097"/>
    </source>
</evidence>
<evidence type="ECO:0000256" key="2">
    <source>
        <dbReference type="ARBA" id="ARBA00022737"/>
    </source>
</evidence>
<dbReference type="Proteomes" id="UP000001292">
    <property type="component" value="Unassembled WGS sequence"/>
</dbReference>
<name>B4ILW3_DROSE</name>
<evidence type="ECO:0000313" key="4">
    <source>
        <dbReference type="EMBL" id="EDW55450.1"/>
    </source>
</evidence>